<gene>
    <name evidence="1" type="ORF">GCK32_006006</name>
</gene>
<evidence type="ECO:0008006" key="3">
    <source>
        <dbReference type="Google" id="ProtNLM"/>
    </source>
</evidence>
<evidence type="ECO:0000313" key="2">
    <source>
        <dbReference type="Proteomes" id="UP001331761"/>
    </source>
</evidence>
<dbReference type="AlphaFoldDB" id="A0AAN8FM19"/>
<dbReference type="Proteomes" id="UP001331761">
    <property type="component" value="Unassembled WGS sequence"/>
</dbReference>
<evidence type="ECO:0000313" key="1">
    <source>
        <dbReference type="EMBL" id="KAK5976782.1"/>
    </source>
</evidence>
<proteinExistence type="predicted"/>
<dbReference type="EMBL" id="WIXE01011389">
    <property type="protein sequence ID" value="KAK5976782.1"/>
    <property type="molecule type" value="Genomic_DNA"/>
</dbReference>
<comment type="caution">
    <text evidence="1">The sequence shown here is derived from an EMBL/GenBank/DDBJ whole genome shotgun (WGS) entry which is preliminary data.</text>
</comment>
<sequence>MDPIGISMRSFGEPLSANRLRHSDRNAELLLRRPLMAPSTSSEGMNGDVMPMATTSVMPEQAANGGAHHFYSRRYEEMPSDAFPPPPTEYRETLNEHTGVVESSSIIQPCSSREQDDTDIEDEIVNTFSKKSFLVPSKSQVLFYLSTSRHLRIHHTGCELQVTDSSDFPLFDIWVESACCGRPVWVIESYGRHVLVLSEMSARGAMSYMPLMSLFRKRARLAVQSVIDWNGDLIAYFLPGDPFLIQDNNRGLIGRCVRMEGENGTCWQCFLEGSEREVARLERSHLRFAPDVSFQLKLLVLAAMARVVGQPRVQTNCFPFLRY</sequence>
<keyword evidence="2" id="KW-1185">Reference proteome</keyword>
<name>A0AAN8FM19_TRICO</name>
<protein>
    <recommendedName>
        <fullName evidence="3">Phospholipid scramblase</fullName>
    </recommendedName>
</protein>
<organism evidence="1 2">
    <name type="scientific">Trichostrongylus colubriformis</name>
    <name type="common">Black scour worm</name>
    <dbReference type="NCBI Taxonomy" id="6319"/>
    <lineage>
        <taxon>Eukaryota</taxon>
        <taxon>Metazoa</taxon>
        <taxon>Ecdysozoa</taxon>
        <taxon>Nematoda</taxon>
        <taxon>Chromadorea</taxon>
        <taxon>Rhabditida</taxon>
        <taxon>Rhabditina</taxon>
        <taxon>Rhabditomorpha</taxon>
        <taxon>Strongyloidea</taxon>
        <taxon>Trichostrongylidae</taxon>
        <taxon>Trichostrongylus</taxon>
    </lineage>
</organism>
<reference evidence="1 2" key="1">
    <citation type="submission" date="2019-10" db="EMBL/GenBank/DDBJ databases">
        <title>Assembly and Annotation for the nematode Trichostrongylus colubriformis.</title>
        <authorList>
            <person name="Martin J."/>
        </authorList>
    </citation>
    <scope>NUCLEOTIDE SEQUENCE [LARGE SCALE GENOMIC DNA]</scope>
    <source>
        <strain evidence="1">G859</strain>
        <tissue evidence="1">Whole worm</tissue>
    </source>
</reference>
<accession>A0AAN8FM19</accession>